<name>A0AAE9K861_9LEPT</name>
<dbReference type="EMBL" id="CP091957">
    <property type="protein sequence ID" value="UOG56143.1"/>
    <property type="molecule type" value="Genomic_DNA"/>
</dbReference>
<dbReference type="RefSeq" id="WP_243815368.1">
    <property type="nucleotide sequence ID" value="NZ_CP091957.1"/>
</dbReference>
<accession>A0AAE9K861</accession>
<gene>
    <name evidence="1" type="ORF">MAL03_15040</name>
</gene>
<reference evidence="1" key="1">
    <citation type="submission" date="2022-02" db="EMBL/GenBank/DDBJ databases">
        <title>The genetically variable rfb locus in Leptospira is a mobile cassette and a molecular signature of serovar identity.</title>
        <authorList>
            <person name="Nieves C."/>
            <person name="Vincent A.T."/>
            <person name="Zarantonelli L."/>
            <person name="Picardeau M."/>
            <person name="Veyrier F.J."/>
            <person name="Buschiazzo A."/>
        </authorList>
    </citation>
    <scope>NUCLEOTIDE SEQUENCE</scope>
    <source>
        <strain evidence="1">IP1512017</strain>
    </source>
</reference>
<dbReference type="Proteomes" id="UP000829829">
    <property type="component" value="Chromosome 1"/>
</dbReference>
<evidence type="ECO:0000313" key="2">
    <source>
        <dbReference type="Proteomes" id="UP000829829"/>
    </source>
</evidence>
<organism evidence="1 2">
    <name type="scientific">Leptospira noguchii</name>
    <dbReference type="NCBI Taxonomy" id="28182"/>
    <lineage>
        <taxon>Bacteria</taxon>
        <taxon>Pseudomonadati</taxon>
        <taxon>Spirochaetota</taxon>
        <taxon>Spirochaetia</taxon>
        <taxon>Leptospirales</taxon>
        <taxon>Leptospiraceae</taxon>
        <taxon>Leptospira</taxon>
    </lineage>
</organism>
<protein>
    <submittedName>
        <fullName evidence="1">Uncharacterized protein</fullName>
    </submittedName>
</protein>
<proteinExistence type="predicted"/>
<sequence>METQQNAHYGSRLNSAERSLWIAFKLSRTLTMDRVLGRKFHGKIVVIPTDLF</sequence>
<dbReference type="AlphaFoldDB" id="A0AAE9K861"/>
<evidence type="ECO:0000313" key="1">
    <source>
        <dbReference type="EMBL" id="UOG56143.1"/>
    </source>
</evidence>